<sequence length="131" mass="15359">MNEGWHYWIGALQKARGRLRYIWLDLTSIDYIAWFPGEPNEKDDLNLAISTSASSLCSNSFGLAIGKEYFYDYSCKVKLAVICQKFRGNETKVFDKFPITLNDYIFDRMEKNETFEKEITQVVRHQKQACH</sequence>
<evidence type="ECO:0000259" key="1">
    <source>
        <dbReference type="PROSITE" id="PS50041"/>
    </source>
</evidence>
<dbReference type="Proteomes" id="UP000285301">
    <property type="component" value="Unassembled WGS sequence"/>
</dbReference>
<dbReference type="InterPro" id="IPR016186">
    <property type="entry name" value="C-type_lectin-like/link_sf"/>
</dbReference>
<name>A0A3S3RW87_9ACAR</name>
<evidence type="ECO:0000313" key="5">
    <source>
        <dbReference type="EMBL" id="RWS05974.1"/>
    </source>
</evidence>
<dbReference type="STRING" id="1965070.A0A3S3RW87"/>
<dbReference type="AlphaFoldDB" id="A0A3S3RW87"/>
<reference evidence="3" key="2">
    <citation type="submission" date="2018-11" db="EMBL/GenBank/DDBJ databases">
        <title>Trombidioid mite genomics.</title>
        <authorList>
            <person name="Dong X."/>
        </authorList>
    </citation>
    <scope>NUCLEOTIDE SEQUENCE</scope>
    <source>
        <strain evidence="3">UoL-WK</strain>
    </source>
</reference>
<evidence type="ECO:0000313" key="4">
    <source>
        <dbReference type="EMBL" id="RWS05701.1"/>
    </source>
</evidence>
<feature type="domain" description="C-type lectin" evidence="1">
    <location>
        <begin position="6"/>
        <end position="84"/>
    </location>
</feature>
<dbReference type="EMBL" id="NCKU01004647">
    <property type="protein sequence ID" value="RWS05663.1"/>
    <property type="molecule type" value="Genomic_DNA"/>
</dbReference>
<dbReference type="Gene3D" id="3.10.100.10">
    <property type="entry name" value="Mannose-Binding Protein A, subunit A"/>
    <property type="match status" value="1"/>
</dbReference>
<evidence type="ECO:0000313" key="6">
    <source>
        <dbReference type="Proteomes" id="UP000285301"/>
    </source>
</evidence>
<accession>A0A3S3RW87</accession>
<dbReference type="InterPro" id="IPR001304">
    <property type="entry name" value="C-type_lectin-like"/>
</dbReference>
<gene>
    <name evidence="5" type="ORF">B4U79_16259</name>
    <name evidence="4" type="ORF">B4U79_16282</name>
    <name evidence="3" type="ORF">B4U79_16285</name>
    <name evidence="2" type="ORF">B4U79_16291</name>
</gene>
<evidence type="ECO:0000313" key="2">
    <source>
        <dbReference type="EMBL" id="RWS05663.1"/>
    </source>
</evidence>
<dbReference type="PROSITE" id="PS50041">
    <property type="entry name" value="C_TYPE_LECTIN_2"/>
    <property type="match status" value="1"/>
</dbReference>
<reference evidence="3 6" key="1">
    <citation type="journal article" date="2018" name="Gigascience">
        <title>Genomes of trombidid mites reveal novel predicted allergens and laterally-transferred genes associated with secondary metabolism.</title>
        <authorList>
            <person name="Dong X."/>
            <person name="Chaisiri K."/>
            <person name="Xia D."/>
            <person name="Armstrong S.D."/>
            <person name="Fang Y."/>
            <person name="Donnelly M.J."/>
            <person name="Kadowaki T."/>
            <person name="McGarry J.W."/>
            <person name="Darby A.C."/>
            <person name="Makepeace B.L."/>
        </authorList>
    </citation>
    <scope>NUCLEOTIDE SEQUENCE [LARGE SCALE GENOMIC DNA]</scope>
    <source>
        <strain evidence="3">UoL-WK</strain>
    </source>
</reference>
<dbReference type="OrthoDB" id="5877119at2759"/>
<dbReference type="SUPFAM" id="SSF56436">
    <property type="entry name" value="C-type lectin-like"/>
    <property type="match status" value="1"/>
</dbReference>
<organism evidence="3 6">
    <name type="scientific">Dinothrombium tinctorium</name>
    <dbReference type="NCBI Taxonomy" id="1965070"/>
    <lineage>
        <taxon>Eukaryota</taxon>
        <taxon>Metazoa</taxon>
        <taxon>Ecdysozoa</taxon>
        <taxon>Arthropoda</taxon>
        <taxon>Chelicerata</taxon>
        <taxon>Arachnida</taxon>
        <taxon>Acari</taxon>
        <taxon>Acariformes</taxon>
        <taxon>Trombidiformes</taxon>
        <taxon>Prostigmata</taxon>
        <taxon>Anystina</taxon>
        <taxon>Parasitengona</taxon>
        <taxon>Trombidioidea</taxon>
        <taxon>Trombidiidae</taxon>
        <taxon>Dinothrombium</taxon>
    </lineage>
</organism>
<proteinExistence type="predicted"/>
<keyword evidence="6" id="KW-1185">Reference proteome</keyword>
<dbReference type="EMBL" id="NCKU01004608">
    <property type="protein sequence ID" value="RWS05699.1"/>
    <property type="molecule type" value="Genomic_DNA"/>
</dbReference>
<dbReference type="EMBL" id="NCKU01004607">
    <property type="protein sequence ID" value="RWS05701.1"/>
    <property type="molecule type" value="Genomic_DNA"/>
</dbReference>
<dbReference type="InterPro" id="IPR016187">
    <property type="entry name" value="CTDL_fold"/>
</dbReference>
<comment type="caution">
    <text evidence="3">The sequence shown here is derived from an EMBL/GenBank/DDBJ whole genome shotgun (WGS) entry which is preliminary data.</text>
</comment>
<protein>
    <recommendedName>
        <fullName evidence="1">C-type lectin domain-containing protein</fullName>
    </recommendedName>
</protein>
<evidence type="ECO:0000313" key="3">
    <source>
        <dbReference type="EMBL" id="RWS05699.1"/>
    </source>
</evidence>
<dbReference type="EMBL" id="NCKU01004405">
    <property type="protein sequence ID" value="RWS05974.1"/>
    <property type="molecule type" value="Genomic_DNA"/>
</dbReference>